<keyword evidence="1" id="KW-0732">Signal</keyword>
<evidence type="ECO:0000313" key="2">
    <source>
        <dbReference type="EMBL" id="MBB5014229.1"/>
    </source>
</evidence>
<evidence type="ECO:0000256" key="1">
    <source>
        <dbReference type="SAM" id="SignalP"/>
    </source>
</evidence>
<proteinExistence type="predicted"/>
<reference evidence="2 3" key="1">
    <citation type="submission" date="2020-08" db="EMBL/GenBank/DDBJ databases">
        <title>Genomic Encyclopedia of Type Strains, Phase IV (KMG-IV): sequencing the most valuable type-strain genomes for metagenomic binning, comparative biology and taxonomic classification.</title>
        <authorList>
            <person name="Goeker M."/>
        </authorList>
    </citation>
    <scope>NUCLEOTIDE SEQUENCE [LARGE SCALE GENOMIC DNA]</scope>
    <source>
        <strain evidence="2 3">DSM 25897</strain>
    </source>
</reference>
<evidence type="ECO:0000313" key="3">
    <source>
        <dbReference type="Proteomes" id="UP000519004"/>
    </source>
</evidence>
<dbReference type="EMBL" id="JACHHX010000001">
    <property type="protein sequence ID" value="MBB5014229.1"/>
    <property type="molecule type" value="Genomic_DNA"/>
</dbReference>
<accession>A0A7W7XXX6</accession>
<dbReference type="Proteomes" id="UP000519004">
    <property type="component" value="Unassembled WGS sequence"/>
</dbReference>
<sequence>MYGQRVFAALLALGVATSPAAARDAGLELGGAVRFNYVWRDYGGSAGNNELDLELLRVDAGGHAGPLFFSLQYRWYDGFDAVHHAWAGWRVDEDRDLRAGVVKVPFGLLPYASHSFWFGSGYYLGIEDDYDLGVVWRDARGERRWHAGLFFGDEYGTGARFGRYSFDVATTAALPYRERERINLRYARDIDRGGEWTMELGASAFAGRVEHRPSGRRHDHRGMALHGQFARGPLTLQLQWAHYEYWVPEPRIALSAFMFPFEIAARGDVLTANLAWDFARTGWFDGITCYNNLSTTQASGTGLRDSWQSVTGCSFAKGPMFAYVDWIAGRNMWFVGGPGVGIDEPGGDRWRSRLNVNIGFYF</sequence>
<dbReference type="SUPFAM" id="SSF56935">
    <property type="entry name" value="Porins"/>
    <property type="match status" value="1"/>
</dbReference>
<protein>
    <recommendedName>
        <fullName evidence="4">Phosphate-selective porin O and P</fullName>
    </recommendedName>
</protein>
<organism evidence="2 3">
    <name type="scientific">Rehaibacterium terrae</name>
    <dbReference type="NCBI Taxonomy" id="1341696"/>
    <lineage>
        <taxon>Bacteria</taxon>
        <taxon>Pseudomonadati</taxon>
        <taxon>Pseudomonadota</taxon>
        <taxon>Gammaproteobacteria</taxon>
        <taxon>Lysobacterales</taxon>
        <taxon>Lysobacteraceae</taxon>
        <taxon>Rehaibacterium</taxon>
    </lineage>
</organism>
<feature type="signal peptide" evidence="1">
    <location>
        <begin position="1"/>
        <end position="22"/>
    </location>
</feature>
<dbReference type="AlphaFoldDB" id="A0A7W7XXX6"/>
<dbReference type="RefSeq" id="WP_246416765.1">
    <property type="nucleotide sequence ID" value="NZ_JACHHX010000001.1"/>
</dbReference>
<comment type="caution">
    <text evidence="2">The sequence shown here is derived from an EMBL/GenBank/DDBJ whole genome shotgun (WGS) entry which is preliminary data.</text>
</comment>
<gene>
    <name evidence="2" type="ORF">HNQ58_000100</name>
</gene>
<feature type="chain" id="PRO_5031172689" description="Phosphate-selective porin O and P" evidence="1">
    <location>
        <begin position="23"/>
        <end position="362"/>
    </location>
</feature>
<evidence type="ECO:0008006" key="4">
    <source>
        <dbReference type="Google" id="ProtNLM"/>
    </source>
</evidence>
<name>A0A7W7XXX6_9GAMM</name>
<keyword evidence="3" id="KW-1185">Reference proteome</keyword>